<sequence length="75" mass="8385">MAGILEEIKGLGFKNKKAAAFGTYGWSGESVKIITEWLKDSKFDVVNDGLKLFWNPDDNGEEECLNFGKEIALKE</sequence>
<dbReference type="EMBL" id="VSSQ01074016">
    <property type="protein sequence ID" value="MPN24992.1"/>
    <property type="molecule type" value="Genomic_DNA"/>
</dbReference>
<organism evidence="1">
    <name type="scientific">bioreactor metagenome</name>
    <dbReference type="NCBI Taxonomy" id="1076179"/>
    <lineage>
        <taxon>unclassified sequences</taxon>
        <taxon>metagenomes</taxon>
        <taxon>ecological metagenomes</taxon>
    </lineage>
</organism>
<protein>
    <submittedName>
        <fullName evidence="1">Anaerobic nitric oxide reductase flavorubredoxin</fullName>
    </submittedName>
</protein>
<dbReference type="PANTHER" id="PTHR43717">
    <property type="entry name" value="ANAEROBIC NITRIC OXIDE REDUCTASE FLAVORUBREDOXIN"/>
    <property type="match status" value="1"/>
</dbReference>
<reference evidence="1" key="1">
    <citation type="submission" date="2019-08" db="EMBL/GenBank/DDBJ databases">
        <authorList>
            <person name="Kucharzyk K."/>
            <person name="Murdoch R.W."/>
            <person name="Higgins S."/>
            <person name="Loffler F."/>
        </authorList>
    </citation>
    <scope>NUCLEOTIDE SEQUENCE</scope>
</reference>
<dbReference type="AlphaFoldDB" id="A0A645GG14"/>
<name>A0A645GG14_9ZZZZ</name>
<dbReference type="Gene3D" id="3.40.50.360">
    <property type="match status" value="1"/>
</dbReference>
<evidence type="ECO:0000313" key="1">
    <source>
        <dbReference type="EMBL" id="MPN24992.1"/>
    </source>
</evidence>
<comment type="caution">
    <text evidence="1">The sequence shown here is derived from an EMBL/GenBank/DDBJ whole genome shotgun (WGS) entry which is preliminary data.</text>
</comment>
<dbReference type="PANTHER" id="PTHR43717:SF1">
    <property type="entry name" value="ANAEROBIC NITRIC OXIDE REDUCTASE FLAVORUBREDOXIN"/>
    <property type="match status" value="1"/>
</dbReference>
<accession>A0A645GG14</accession>
<gene>
    <name evidence="1" type="primary">norV_41</name>
    <name evidence="1" type="ORF">SDC9_172399</name>
</gene>
<dbReference type="InterPro" id="IPR029039">
    <property type="entry name" value="Flavoprotein-like_sf"/>
</dbReference>
<proteinExistence type="predicted"/>
<dbReference type="SUPFAM" id="SSF52218">
    <property type="entry name" value="Flavoproteins"/>
    <property type="match status" value="1"/>
</dbReference>